<reference evidence="1 2" key="1">
    <citation type="submission" date="2018-10" db="EMBL/GenBank/DDBJ databases">
        <title>Isolation, diversity and antifungal activity of actinobacteria from wheat.</title>
        <authorList>
            <person name="Han C."/>
        </authorList>
    </citation>
    <scope>NUCLEOTIDE SEQUENCE [LARGE SCALE GENOMIC DNA]</scope>
    <source>
        <strain evidence="1 2">NEAU-YY56</strain>
    </source>
</reference>
<keyword evidence="2" id="KW-1185">Reference proteome</keyword>
<protein>
    <submittedName>
        <fullName evidence="1">Uncharacterized protein</fullName>
    </submittedName>
</protein>
<accession>A0A3M2JJI0</accession>
<name>A0A3M2JJI0_9CELL</name>
<dbReference type="EMBL" id="RFFI01000003">
    <property type="protein sequence ID" value="RMI14217.1"/>
    <property type="molecule type" value="Genomic_DNA"/>
</dbReference>
<dbReference type="Proteomes" id="UP000269289">
    <property type="component" value="Unassembled WGS sequence"/>
</dbReference>
<evidence type="ECO:0000313" key="2">
    <source>
        <dbReference type="Proteomes" id="UP000269289"/>
    </source>
</evidence>
<sequence length="78" mass="8796">MRQDLVQDGEEEPMTPMTIVVTRDELVARRNRILQSLGTSIEALRERAESGSPSAEEWEAIADLEEISFLLDDSADDF</sequence>
<gene>
    <name evidence="1" type="ORF">EBM89_01045</name>
</gene>
<organism evidence="1 2">
    <name type="scientific">Cellulomonas triticagri</name>
    <dbReference type="NCBI Taxonomy" id="2483352"/>
    <lineage>
        <taxon>Bacteria</taxon>
        <taxon>Bacillati</taxon>
        <taxon>Actinomycetota</taxon>
        <taxon>Actinomycetes</taxon>
        <taxon>Micrococcales</taxon>
        <taxon>Cellulomonadaceae</taxon>
        <taxon>Cellulomonas</taxon>
    </lineage>
</organism>
<dbReference type="AlphaFoldDB" id="A0A3M2JJI0"/>
<comment type="caution">
    <text evidence="1">The sequence shown here is derived from an EMBL/GenBank/DDBJ whole genome shotgun (WGS) entry which is preliminary data.</text>
</comment>
<evidence type="ECO:0000313" key="1">
    <source>
        <dbReference type="EMBL" id="RMI14217.1"/>
    </source>
</evidence>
<proteinExistence type="predicted"/>